<comment type="pathway">
    <text evidence="1">Lipid metabolism; fatty acid beta-oxidation.</text>
</comment>
<dbReference type="EMBL" id="AJWK01023087">
    <property type="status" value="NOT_ANNOTATED_CDS"/>
    <property type="molecule type" value="Genomic_DNA"/>
</dbReference>
<dbReference type="GO" id="GO:0045202">
    <property type="term" value="C:synapse"/>
    <property type="evidence" value="ECO:0007669"/>
    <property type="project" value="GOC"/>
</dbReference>
<sequence>WRDSLLSLPKKWLSTTESTDEHGFPEELPKVPVPPLEQTMTEYLRLLEPILTAQHHERVKAIVKQFTAPTGLGPILQEYLIEKREAEANWVGHVVVHGDAQLGALLVVGEVEVESNLGTGEDCMDALEDELPHRSSMVGIAWVLGNIPELEIQEVAGQYILHWVPDVPARGSVHVLADVANLVRDEVVAKAAVVVVAILVQAVAMAAVVVVAIPAQAVAKAVVVAAAIPVQDGAVAKAAVVVVAIPAQDEVVAKAAVVVVAIPVQGEAVAMAAVAAAAIPAQDGAEAKVVQAVADDVANPTQDDAPEQTAAYNYWLNDMYMDVRLALPINSNPGMVLPPRKFTTVHDVARFSARFIDGIIKHKDILESGKFPQERATSREKGQPLCMAQYYRLLGACRRPGDPQDSQYLPEARMDQHVIVVCRNQMYCVPIRASDRGQLTEDEIASQLLYILSDAPCLPAAPPPVGLLTAQARDEWAHDREALLQDEQNVRNIELIEQSLILLCLDESLPMSFNARATNGDSSVGHFVSGRDETNMEHEMIHGGGSEYNSGNRWFDKTMQIIVCNDGTWGLCYEHSMAEGIAVIQLVEGILRDIDAMGNVEEGVGQQHLPPPERLEWVIRPPMQRRLVIAAKSFDQRIEDLDFYVYRYQFYGKNFIKACQVSPDCYIQLALQLAYYKLYGHLVSTYESAGTRRFLFGRVDCIRSATTEALEWAKAMCQDEGPNVPLESDKEDDDKDAKRVTFSIYSKDHLRELFRCAAARQTEIMVQNILGQGIDIHLLGLREACKERGGPLHELFTDESYKIANCFLLSTSQVACSTDSFMGYGPVTPKGYGCSYNPYPEEIVFCISAFFSAENTSTTRYAKSLHDSLGIMRQPLCMAQYYRLLGACRRPGDPQDSQYLPEARMDQHVIVVCRNQMYCVPIRASDRGQLTEDEIASQLLYILSDAPCLPAAPPPVGLLTAQARDEWAHDREALLQDEQNVRNIELIEQSLILLCLDESLPMSFNARATNGDSSVGHFVSGRDETNMEHEMIHGGGSEYNSGNRWFDKTMQIIVCNDGTWGLCYEHSMAEGIAVIQLVEGILRDIDAMGNVEEGVGQQHLPPPERLEWVIRPPMQRRLVIAAKSFDQRIEDLDFYVYRYQFYGKNFIKACQVSPDCYIQLALQLAYYKLYGHLVSTYESAGTRRFLFGRVDCIRSATTEALEWAKAMCQDEGPNVPLESDKEDDDKDAKRVTFSIYSILFINQTFKILQKDHLRELFRCAAARQTEIMVQNILGQGIDIHLLGLREACKERGGPLHELFTDESYKIANCFLLSTSQVACSTDSFMGYGPVTPKGYGCSYNPYPEEIVFCISAFFSAENTSTTRYAKSLQDSLGIMRDLLSSPLYY</sequence>
<evidence type="ECO:0000313" key="15">
    <source>
        <dbReference type="EMBL" id="MBC1170053.1"/>
    </source>
</evidence>
<dbReference type="GO" id="GO:0004102">
    <property type="term" value="F:choline O-acetyltransferase activity"/>
    <property type="evidence" value="ECO:0007669"/>
    <property type="project" value="UniProtKB-EC"/>
</dbReference>
<dbReference type="EMBL" id="AJWK01023086">
    <property type="status" value="NOT_ANNOTATED_CDS"/>
    <property type="molecule type" value="Genomic_DNA"/>
</dbReference>
<dbReference type="Gene3D" id="3.30.559.70">
    <property type="entry name" value="Choline/Carnitine o-acyltransferase, domain 2"/>
    <property type="match status" value="2"/>
</dbReference>
<dbReference type="InterPro" id="IPR042572">
    <property type="entry name" value="Carn_acyl_trans_N"/>
</dbReference>
<evidence type="ECO:0000256" key="11">
    <source>
        <dbReference type="ARBA" id="ARBA00048999"/>
    </source>
</evidence>
<evidence type="ECO:0000256" key="8">
    <source>
        <dbReference type="ARBA" id="ARBA00023315"/>
    </source>
</evidence>
<keyword evidence="7" id="KW-0443">Lipid metabolism</keyword>
<dbReference type="EMBL" id="AJWK01023085">
    <property type="status" value="NOT_ANNOTATED_CDS"/>
    <property type="molecule type" value="Genomic_DNA"/>
</dbReference>
<evidence type="ECO:0000256" key="12">
    <source>
        <dbReference type="PIRSR" id="PIRSR600542-1"/>
    </source>
</evidence>
<keyword evidence="13" id="KW-1133">Transmembrane helix</keyword>
<feature type="domain" description="Choline/carnitine acyltransferase" evidence="14">
    <location>
        <begin position="31"/>
        <end position="92"/>
    </location>
</feature>
<dbReference type="EMBL" id="GITU01001350">
    <property type="protein sequence ID" value="MBC1170053.1"/>
    <property type="molecule type" value="Transcribed_RNA"/>
</dbReference>
<name>A0A1B0CQ56_LUTLO</name>
<evidence type="ECO:0000313" key="16">
    <source>
        <dbReference type="EnsemblMetazoa" id="LLOJ007005-PA"/>
    </source>
</evidence>
<dbReference type="SUPFAM" id="SSF52777">
    <property type="entry name" value="CoA-dependent acyltransferases"/>
    <property type="match status" value="5"/>
</dbReference>
<reference evidence="16" key="3">
    <citation type="submission" date="2020-05" db="UniProtKB">
        <authorList>
            <consortium name="EnsemblMetazoa"/>
        </authorList>
    </citation>
    <scope>IDENTIFICATION</scope>
    <source>
        <strain evidence="16">Jacobina</strain>
    </source>
</reference>
<feature type="active site" description="Proton acceptor" evidence="12">
    <location>
        <position position="575"/>
    </location>
</feature>
<dbReference type="PROSITE" id="PS00440">
    <property type="entry name" value="ACYLTRANSF_C_2"/>
    <property type="match status" value="2"/>
</dbReference>
<feature type="domain" description="Choline/carnitine acyltransferase" evidence="14">
    <location>
        <begin position="873"/>
        <end position="1369"/>
    </location>
</feature>
<dbReference type="EnsemblMetazoa" id="LLOJ007005-RA">
    <property type="protein sequence ID" value="LLOJ007005-PA"/>
    <property type="gene ID" value="LLOJ007005"/>
</dbReference>
<dbReference type="VEuPathDB" id="VectorBase:LLOJ007005"/>
<evidence type="ECO:0000256" key="6">
    <source>
        <dbReference type="ARBA" id="ARBA00022979"/>
    </source>
</evidence>
<dbReference type="VEuPathDB" id="VectorBase:LLONM1_006407"/>
<evidence type="ECO:0000256" key="7">
    <source>
        <dbReference type="ARBA" id="ARBA00023098"/>
    </source>
</evidence>
<keyword evidence="5" id="KW-0276">Fatty acid metabolism</keyword>
<comment type="catalytic activity">
    <reaction evidence="11">
        <text>4,8-dimethylnonanoyl-CoA + (R)-carnitine = O-4,8-dimethylnonanoyl-(R)-carnitine + CoA</text>
        <dbReference type="Rhea" id="RHEA:44860"/>
        <dbReference type="ChEBI" id="CHEBI:16347"/>
        <dbReference type="ChEBI" id="CHEBI:57287"/>
        <dbReference type="ChEBI" id="CHEBI:77061"/>
        <dbReference type="ChEBI" id="CHEBI:84654"/>
    </reaction>
</comment>
<dbReference type="UniPathway" id="UPA00659"/>
<dbReference type="GO" id="GO:0008292">
    <property type="term" value="P:acetylcholine biosynthetic process"/>
    <property type="evidence" value="ECO:0007669"/>
    <property type="project" value="TreeGrafter"/>
</dbReference>
<dbReference type="InterPro" id="IPR000542">
    <property type="entry name" value="Carn_acyl_trans"/>
</dbReference>
<evidence type="ECO:0000256" key="10">
    <source>
        <dbReference type="ARBA" id="ARBA00040495"/>
    </source>
</evidence>
<keyword evidence="17" id="KW-1185">Reference proteome</keyword>
<proteinExistence type="inferred from homology"/>
<dbReference type="GO" id="GO:0007274">
    <property type="term" value="P:neuromuscular synaptic transmission"/>
    <property type="evidence" value="ECO:0007669"/>
    <property type="project" value="TreeGrafter"/>
</dbReference>
<dbReference type="Gene3D" id="3.30.559.10">
    <property type="entry name" value="Chloramphenicol acetyltransferase-like domain"/>
    <property type="match status" value="2"/>
</dbReference>
<evidence type="ECO:0000259" key="14">
    <source>
        <dbReference type="Pfam" id="PF00755"/>
    </source>
</evidence>
<dbReference type="PROSITE" id="PS00439">
    <property type="entry name" value="ACYLTRANSF_C_1"/>
    <property type="match status" value="1"/>
</dbReference>
<dbReference type="GO" id="GO:0006635">
    <property type="term" value="P:fatty acid beta-oxidation"/>
    <property type="evidence" value="ECO:0007669"/>
    <property type="project" value="UniProtKB-UniPathway"/>
</dbReference>
<dbReference type="InterPro" id="IPR023213">
    <property type="entry name" value="CAT-like_dom_sf"/>
</dbReference>
<evidence type="ECO:0000256" key="2">
    <source>
        <dbReference type="ARBA" id="ARBA00005232"/>
    </source>
</evidence>
<protein>
    <recommendedName>
        <fullName evidence="10">Choline O-acetyltransferase</fullName>
        <ecNumber evidence="9">2.3.1.6</ecNumber>
    </recommendedName>
</protein>
<dbReference type="PANTHER" id="PTHR22589:SF14">
    <property type="entry name" value="CHOLINE O-ACETYLTRANSFERASE"/>
    <property type="match status" value="1"/>
</dbReference>
<keyword evidence="8 15" id="KW-0012">Acyltransferase</keyword>
<feature type="transmembrane region" description="Helical" evidence="13">
    <location>
        <begin position="191"/>
        <end position="213"/>
    </location>
</feature>
<evidence type="ECO:0000256" key="4">
    <source>
        <dbReference type="ARBA" id="ARBA00022679"/>
    </source>
</evidence>
<keyword evidence="6" id="KW-0530">Neurotransmitter biosynthesis</keyword>
<dbReference type="EC" id="2.3.1.6" evidence="9"/>
<keyword evidence="4 15" id="KW-0808">Transferase</keyword>
<evidence type="ECO:0000313" key="17">
    <source>
        <dbReference type="Proteomes" id="UP000092461"/>
    </source>
</evidence>
<organism evidence="16 17">
    <name type="scientific">Lutzomyia longipalpis</name>
    <name type="common">Sand fly</name>
    <dbReference type="NCBI Taxonomy" id="7200"/>
    <lineage>
        <taxon>Eukaryota</taxon>
        <taxon>Metazoa</taxon>
        <taxon>Ecdysozoa</taxon>
        <taxon>Arthropoda</taxon>
        <taxon>Hexapoda</taxon>
        <taxon>Insecta</taxon>
        <taxon>Pterygota</taxon>
        <taxon>Neoptera</taxon>
        <taxon>Endopterygota</taxon>
        <taxon>Diptera</taxon>
        <taxon>Nematocera</taxon>
        <taxon>Psychodoidea</taxon>
        <taxon>Psychodidae</taxon>
        <taxon>Lutzomyia</taxon>
        <taxon>Lutzomyia</taxon>
    </lineage>
</organism>
<keyword evidence="3" id="KW-0813">Transport</keyword>
<keyword evidence="13" id="KW-0472">Membrane</keyword>
<keyword evidence="13" id="KW-0812">Transmembrane</keyword>
<feature type="domain" description="Choline/carnitine acyltransferase" evidence="14">
    <location>
        <begin position="312"/>
        <end position="866"/>
    </location>
</feature>
<dbReference type="InterPro" id="IPR039551">
    <property type="entry name" value="Cho/carn_acyl_trans"/>
</dbReference>
<dbReference type="FunFam" id="3.30.559.70:FF:000011">
    <property type="entry name" value="Choline O-acetyltransferase"/>
    <property type="match status" value="2"/>
</dbReference>
<reference evidence="17" key="1">
    <citation type="submission" date="2012-05" db="EMBL/GenBank/DDBJ databases">
        <title>Whole Genome Assembly of Lutzomyia longipalpis.</title>
        <authorList>
            <person name="Richards S."/>
            <person name="Qu C."/>
            <person name="Dillon R."/>
            <person name="Worley K."/>
            <person name="Scherer S."/>
            <person name="Batterton M."/>
            <person name="Taylor A."/>
            <person name="Hawes A."/>
            <person name="Hernandez B."/>
            <person name="Kovar C."/>
            <person name="Mandapat C."/>
            <person name="Pham C."/>
            <person name="Qu C."/>
            <person name="Jing C."/>
            <person name="Bess C."/>
            <person name="Bandaranaike D."/>
            <person name="Ngo D."/>
            <person name="Ongeri F."/>
            <person name="Arias F."/>
            <person name="Lara F."/>
            <person name="Weissenberger G."/>
            <person name="Kamau G."/>
            <person name="Han H."/>
            <person name="Shen H."/>
            <person name="Dinh H."/>
            <person name="Khalil I."/>
            <person name="Jones J."/>
            <person name="Shafer J."/>
            <person name="Jayaseelan J."/>
            <person name="Quiroz J."/>
            <person name="Blankenburg K."/>
            <person name="Nguyen L."/>
            <person name="Jackson L."/>
            <person name="Francisco L."/>
            <person name="Tang L.-Y."/>
            <person name="Pu L.-L."/>
            <person name="Perales L."/>
            <person name="Lorensuhewa L."/>
            <person name="Munidasa M."/>
            <person name="Coyle M."/>
            <person name="Taylor M."/>
            <person name="Puazo M."/>
            <person name="Firestine M."/>
            <person name="Scheel M."/>
            <person name="Javaid M."/>
            <person name="Wang M."/>
            <person name="Li M."/>
            <person name="Tabassum N."/>
            <person name="Saada N."/>
            <person name="Osuji N."/>
            <person name="Aqrawi P."/>
            <person name="Fu Q."/>
            <person name="Thornton R."/>
            <person name="Raj R."/>
            <person name="Goodspeed R."/>
            <person name="Mata R."/>
            <person name="Najjar R."/>
            <person name="Gubbala S."/>
            <person name="Lee S."/>
            <person name="Denson S."/>
            <person name="Patil S."/>
            <person name="Macmil S."/>
            <person name="Qi S."/>
            <person name="Matskevitch T."/>
            <person name="Palculict T."/>
            <person name="Mathew T."/>
            <person name="Vee V."/>
            <person name="Velamala V."/>
            <person name="Korchina V."/>
            <person name="Cai W."/>
            <person name="Liu W."/>
            <person name="Dai W."/>
            <person name="Zou X."/>
            <person name="Zhu Y."/>
            <person name="Zhang Y."/>
            <person name="Wu Y.-Q."/>
            <person name="Xin Y."/>
            <person name="Nazarath L."/>
            <person name="Kovar C."/>
            <person name="Han Y."/>
            <person name="Muzny D."/>
            <person name="Gibbs R."/>
        </authorList>
    </citation>
    <scope>NUCLEOTIDE SEQUENCE [LARGE SCALE GENOMIC DNA]</scope>
    <source>
        <strain evidence="17">Jacobina</strain>
    </source>
</reference>
<evidence type="ECO:0000256" key="3">
    <source>
        <dbReference type="ARBA" id="ARBA00022448"/>
    </source>
</evidence>
<evidence type="ECO:0000256" key="5">
    <source>
        <dbReference type="ARBA" id="ARBA00022832"/>
    </source>
</evidence>
<evidence type="ECO:0000256" key="9">
    <source>
        <dbReference type="ARBA" id="ARBA00039091"/>
    </source>
</evidence>
<dbReference type="Pfam" id="PF00755">
    <property type="entry name" value="Carn_acyltransf"/>
    <property type="match status" value="3"/>
</dbReference>
<dbReference type="Gene3D" id="1.10.275.20">
    <property type="entry name" value="Choline/Carnitine o-acyltransferase"/>
    <property type="match status" value="1"/>
</dbReference>
<reference evidence="15" key="2">
    <citation type="journal article" date="2020" name="BMC">
        <title>Leishmania infection induces a limited differential gene expression in the sand fly midgut.</title>
        <authorList>
            <person name="Coutinho-Abreu I.V."/>
            <person name="Serafim T.D."/>
            <person name="Meneses C."/>
            <person name="Kamhawi S."/>
            <person name="Oliveira F."/>
            <person name="Valenzuela J.G."/>
        </authorList>
    </citation>
    <scope>NUCLEOTIDE SEQUENCE</scope>
    <source>
        <strain evidence="15">Jacobina</strain>
        <tissue evidence="15">Midgut</tissue>
    </source>
</reference>
<evidence type="ECO:0000256" key="1">
    <source>
        <dbReference type="ARBA" id="ARBA00005005"/>
    </source>
</evidence>
<comment type="similarity">
    <text evidence="2">Belongs to the carnitine/choline acetyltransferase family.</text>
</comment>
<accession>A0A1B0CQ56</accession>
<evidence type="ECO:0000256" key="13">
    <source>
        <dbReference type="SAM" id="Phobius"/>
    </source>
</evidence>
<dbReference type="Proteomes" id="UP000092461">
    <property type="component" value="Unassembled WGS sequence"/>
</dbReference>
<dbReference type="GO" id="GO:0005737">
    <property type="term" value="C:cytoplasm"/>
    <property type="evidence" value="ECO:0007669"/>
    <property type="project" value="TreeGrafter"/>
</dbReference>
<dbReference type="InterPro" id="IPR042231">
    <property type="entry name" value="Cho/carn_acyl_trans_2"/>
</dbReference>
<dbReference type="GO" id="GO:0043005">
    <property type="term" value="C:neuron projection"/>
    <property type="evidence" value="ECO:0007669"/>
    <property type="project" value="TreeGrafter"/>
</dbReference>
<dbReference type="GO" id="GO:0016406">
    <property type="term" value="F:carnitine O-acyltransferase activity"/>
    <property type="evidence" value="ECO:0007669"/>
    <property type="project" value="UniProtKB-ARBA"/>
</dbReference>
<dbReference type="PANTHER" id="PTHR22589">
    <property type="entry name" value="CARNITINE O-ACYLTRANSFERASE"/>
    <property type="match status" value="1"/>
</dbReference>